<name>A0AC34F4R9_9BILA</name>
<dbReference type="WBParaSite" id="ES5_v2.g11900.t1">
    <property type="protein sequence ID" value="ES5_v2.g11900.t1"/>
    <property type="gene ID" value="ES5_v2.g11900"/>
</dbReference>
<organism evidence="1 2">
    <name type="scientific">Panagrolaimus sp. ES5</name>
    <dbReference type="NCBI Taxonomy" id="591445"/>
    <lineage>
        <taxon>Eukaryota</taxon>
        <taxon>Metazoa</taxon>
        <taxon>Ecdysozoa</taxon>
        <taxon>Nematoda</taxon>
        <taxon>Chromadorea</taxon>
        <taxon>Rhabditida</taxon>
        <taxon>Tylenchina</taxon>
        <taxon>Panagrolaimomorpha</taxon>
        <taxon>Panagrolaimoidea</taxon>
        <taxon>Panagrolaimidae</taxon>
        <taxon>Panagrolaimus</taxon>
    </lineage>
</organism>
<proteinExistence type="predicted"/>
<protein>
    <submittedName>
        <fullName evidence="2">Piwi domain-containing protein</fullName>
    </submittedName>
</protein>
<evidence type="ECO:0000313" key="1">
    <source>
        <dbReference type="Proteomes" id="UP000887579"/>
    </source>
</evidence>
<sequence>SLPVYQYHVDFTKTLAREINDKNTFPLVYGEDNPRYPPRKVPDYTMYQNRFLHQKLLAAFVSKYPTVFGDNHDIFCYDYATTLFSLVELTSYDTPMVLDEEETRRTIDRPYKVNLVLKKPAVNFFDVRDWKTNVGDGLSEQPAEIIRFFELATSRYASQHPEDHVMYESKKTYFMEPAKVAKKTPFYHSMNLLEMICKALNIDANITPNRGHWEFAVKYVRRLECFPVYGGRQDSTVVLSSLTNSAVYDTLMEYHGNQITIVQYLELRYNVNVRFPQWPLAIGAKKFKGNPVYIPLELLHVADYQRVGNGNITPADIATIVKACAVNPSVKSTEIMSCHQSFAFGADGFMQSAQMTVMDRPLDVQGRIIQAPAIAYANDDLYPEQNGKWRLPRAAIYMRCSTLKCWCALFLNVPGERMTLGEYEQFVVKYFHECRNRGISLGEPVDIWSVGCTYPPVENAFVDARAAGCEFILIGHSDRDNIMHQYIKGLERKYSIITQCVRTKTINNVMKKSPLSLENIVAKTNVKLGGINYDIFLENYPIDPNVLFIGLGMNHPAGGMANTDTVGLAEANVSILGFSANDGVLPNEFIGNFFFQPESRDETVLIIDSLLVEVLERFKANRNCVPSRVVFYRSGCSEGAYGSVLRYEIPIINAVINKYAPGIPVTVIIPSKMHSLRFFKQNINPTQRSDDQNIRPGTVIDGAVVNNAYSEFFLNSHLAIQGTAKTPRYTIIFSSEKEASLDMFERWTNALCFNFQIVTSPTSLPAPVYIANRYAERGRQIYNAFPSSGRENGEDGHGGNGCDGNGYDGNGHDGNGHGGNGHGYGGHSDDGGETLPFLYNKSLRFNYTNNPFLRDKRINA</sequence>
<dbReference type="Proteomes" id="UP000887579">
    <property type="component" value="Unplaced"/>
</dbReference>
<reference evidence="2" key="1">
    <citation type="submission" date="2022-11" db="UniProtKB">
        <authorList>
            <consortium name="WormBaseParasite"/>
        </authorList>
    </citation>
    <scope>IDENTIFICATION</scope>
</reference>
<evidence type="ECO:0000313" key="2">
    <source>
        <dbReference type="WBParaSite" id="ES5_v2.g11900.t1"/>
    </source>
</evidence>
<accession>A0AC34F4R9</accession>